<sequence>MKKWLTLIVITALLSMLAACGGQQADSGNSASGSEPAKKDIKIGATVGPYSDMVTKAIKPIMEKEGYNVEVVEFNDYVQPNKSLANGSIDANLFQHILYLEQFKKDNKLELSALISVPTAPVGIYSNKFKSIDEIPDGSTVTVASDPTNLGRALLLLKAAGLIDVGNLDPATVSEKDITSNPKNLKFKPVEAAQLPRTLDSVDVAVVPGNYALSASMDLNSALQLENVPENYRNQVVVSTANENADFAKALKAAVESPEFEKAIDSDFQGFSKPEWMQNR</sequence>
<organism evidence="8 9">
    <name type="scientific">Paenibacillus terreus</name>
    <dbReference type="NCBI Taxonomy" id="1387834"/>
    <lineage>
        <taxon>Bacteria</taxon>
        <taxon>Bacillati</taxon>
        <taxon>Bacillota</taxon>
        <taxon>Bacilli</taxon>
        <taxon>Bacillales</taxon>
        <taxon>Paenibacillaceae</taxon>
        <taxon>Paenibacillus</taxon>
    </lineage>
</organism>
<dbReference type="Proteomes" id="UP001580407">
    <property type="component" value="Unassembled WGS sequence"/>
</dbReference>
<name>A0ABV5BF97_9BACL</name>
<evidence type="ECO:0000256" key="3">
    <source>
        <dbReference type="ARBA" id="ARBA00023136"/>
    </source>
</evidence>
<proteinExistence type="inferred from homology"/>
<accession>A0ABV5BF97</accession>
<dbReference type="PIRSF" id="PIRSF002854">
    <property type="entry name" value="MetQ"/>
    <property type="match status" value="1"/>
</dbReference>
<keyword evidence="2 7" id="KW-0732">Signal</keyword>
<dbReference type="EMBL" id="JBHILM010000038">
    <property type="protein sequence ID" value="MFB5684270.1"/>
    <property type="molecule type" value="Genomic_DNA"/>
</dbReference>
<evidence type="ECO:0000256" key="6">
    <source>
        <dbReference type="PIRNR" id="PIRNR002854"/>
    </source>
</evidence>
<dbReference type="PROSITE" id="PS51257">
    <property type="entry name" value="PROKAR_LIPOPROTEIN"/>
    <property type="match status" value="1"/>
</dbReference>
<feature type="chain" id="PRO_5046436975" description="Lipoprotein" evidence="7">
    <location>
        <begin position="26"/>
        <end position="280"/>
    </location>
</feature>
<dbReference type="RefSeq" id="WP_375527987.1">
    <property type="nucleotide sequence ID" value="NZ_JBHILM010000038.1"/>
</dbReference>
<keyword evidence="5 6" id="KW-0449">Lipoprotein</keyword>
<dbReference type="PANTHER" id="PTHR30429:SF0">
    <property type="entry name" value="METHIONINE-BINDING LIPOPROTEIN METQ"/>
    <property type="match status" value="1"/>
</dbReference>
<comment type="caution">
    <text evidence="8">The sequence shown here is derived from an EMBL/GenBank/DDBJ whole genome shotgun (WGS) entry which is preliminary data.</text>
</comment>
<evidence type="ECO:0000313" key="9">
    <source>
        <dbReference type="Proteomes" id="UP001580407"/>
    </source>
</evidence>
<comment type="subcellular location">
    <subcellularLocation>
        <location evidence="1">Membrane</location>
        <topology evidence="1">Lipid-anchor</topology>
    </subcellularLocation>
</comment>
<evidence type="ECO:0000256" key="5">
    <source>
        <dbReference type="ARBA" id="ARBA00023288"/>
    </source>
</evidence>
<evidence type="ECO:0000256" key="1">
    <source>
        <dbReference type="ARBA" id="ARBA00004635"/>
    </source>
</evidence>
<keyword evidence="9" id="KW-1185">Reference proteome</keyword>
<keyword evidence="4" id="KW-0564">Palmitate</keyword>
<dbReference type="SUPFAM" id="SSF53850">
    <property type="entry name" value="Periplasmic binding protein-like II"/>
    <property type="match status" value="1"/>
</dbReference>
<dbReference type="PANTHER" id="PTHR30429">
    <property type="entry name" value="D-METHIONINE-BINDING LIPOPROTEIN METQ"/>
    <property type="match status" value="1"/>
</dbReference>
<evidence type="ECO:0000256" key="4">
    <source>
        <dbReference type="ARBA" id="ARBA00023139"/>
    </source>
</evidence>
<dbReference type="Pfam" id="PF03180">
    <property type="entry name" value="Lipoprotein_9"/>
    <property type="match status" value="1"/>
</dbReference>
<dbReference type="Gene3D" id="3.40.190.10">
    <property type="entry name" value="Periplasmic binding protein-like II"/>
    <property type="match status" value="2"/>
</dbReference>
<evidence type="ECO:0000256" key="7">
    <source>
        <dbReference type="SAM" id="SignalP"/>
    </source>
</evidence>
<keyword evidence="3" id="KW-0472">Membrane</keyword>
<protein>
    <recommendedName>
        <fullName evidence="6">Lipoprotein</fullName>
    </recommendedName>
</protein>
<gene>
    <name evidence="8" type="ORF">ACE3NQ_25545</name>
</gene>
<feature type="signal peptide" evidence="7">
    <location>
        <begin position="1"/>
        <end position="25"/>
    </location>
</feature>
<comment type="similarity">
    <text evidence="6">Belongs to the nlpA lipoprotein family.</text>
</comment>
<dbReference type="InterPro" id="IPR004872">
    <property type="entry name" value="Lipoprotein_NlpA"/>
</dbReference>
<evidence type="ECO:0000256" key="2">
    <source>
        <dbReference type="ARBA" id="ARBA00022729"/>
    </source>
</evidence>
<evidence type="ECO:0000313" key="8">
    <source>
        <dbReference type="EMBL" id="MFB5684270.1"/>
    </source>
</evidence>
<reference evidence="8 9" key="1">
    <citation type="submission" date="2024-09" db="EMBL/GenBank/DDBJ databases">
        <authorList>
            <person name="Ruan L."/>
        </authorList>
    </citation>
    <scope>NUCLEOTIDE SEQUENCE [LARGE SCALE GENOMIC DNA]</scope>
    <source>
        <strain evidence="8 9">D33</strain>
    </source>
</reference>